<gene>
    <name evidence="10" type="ORF">KASA_0L00484G</name>
</gene>
<keyword evidence="11" id="KW-1185">Reference proteome</keyword>
<evidence type="ECO:0000256" key="3">
    <source>
        <dbReference type="ARBA" id="ARBA00022670"/>
    </source>
</evidence>
<dbReference type="GO" id="GO:0004843">
    <property type="term" value="F:cysteine-type deubiquitinase activity"/>
    <property type="evidence" value="ECO:0007669"/>
    <property type="project" value="UniProtKB-UniRule"/>
</dbReference>
<dbReference type="GO" id="GO:0006511">
    <property type="term" value="P:ubiquitin-dependent protein catabolic process"/>
    <property type="evidence" value="ECO:0007669"/>
    <property type="project" value="UniProtKB-UniRule"/>
</dbReference>
<protein>
    <recommendedName>
        <fullName evidence="8">Ubiquitin carboxyl-terminal hydrolase</fullName>
        <ecNumber evidence="8">3.4.19.12</ecNumber>
    </recommendedName>
</protein>
<dbReference type="Pfam" id="PF01088">
    <property type="entry name" value="Peptidase_C12"/>
    <property type="match status" value="1"/>
</dbReference>
<feature type="domain" description="UCH catalytic" evidence="9">
    <location>
        <begin position="7"/>
        <end position="241"/>
    </location>
</feature>
<comment type="similarity">
    <text evidence="2 7 8">Belongs to the peptidase C12 family.</text>
</comment>
<evidence type="ECO:0000256" key="5">
    <source>
        <dbReference type="ARBA" id="ARBA00022801"/>
    </source>
</evidence>
<keyword evidence="3 7" id="KW-0645">Protease</keyword>
<accession>A0A1X7R718</accession>
<evidence type="ECO:0000256" key="8">
    <source>
        <dbReference type="RuleBase" id="RU361215"/>
    </source>
</evidence>
<comment type="catalytic activity">
    <reaction evidence="1 7 8">
        <text>Thiol-dependent hydrolysis of ester, thioester, amide, peptide and isopeptide bonds formed by the C-terminal Gly of ubiquitin (a 76-residue protein attached to proteins as an intracellular targeting signal).</text>
        <dbReference type="EC" id="3.4.19.12"/>
    </reaction>
</comment>
<proteinExistence type="inferred from homology"/>
<evidence type="ECO:0000256" key="2">
    <source>
        <dbReference type="ARBA" id="ARBA00009326"/>
    </source>
</evidence>
<dbReference type="OrthoDB" id="427186at2759"/>
<dbReference type="Gene3D" id="3.40.532.10">
    <property type="entry name" value="Peptidase C12, ubiquitin carboxyl-terminal hydrolase"/>
    <property type="match status" value="1"/>
</dbReference>
<evidence type="ECO:0000256" key="6">
    <source>
        <dbReference type="ARBA" id="ARBA00022807"/>
    </source>
</evidence>
<keyword evidence="5 7" id="KW-0378">Hydrolase</keyword>
<feature type="site" description="Important for enzyme activity" evidence="7">
    <location>
        <position position="182"/>
    </location>
</feature>
<dbReference type="GO" id="GO:0005737">
    <property type="term" value="C:cytoplasm"/>
    <property type="evidence" value="ECO:0007669"/>
    <property type="project" value="TreeGrafter"/>
</dbReference>
<dbReference type="SUPFAM" id="SSF54001">
    <property type="entry name" value="Cysteine proteinases"/>
    <property type="match status" value="1"/>
</dbReference>
<keyword evidence="6 7" id="KW-0788">Thiol protease</keyword>
<evidence type="ECO:0000259" key="9">
    <source>
        <dbReference type="PROSITE" id="PS52048"/>
    </source>
</evidence>
<name>A0A1X7R718_9SACH</name>
<dbReference type="GO" id="GO:0016579">
    <property type="term" value="P:protein deubiquitination"/>
    <property type="evidence" value="ECO:0007669"/>
    <property type="project" value="TreeGrafter"/>
</dbReference>
<dbReference type="STRING" id="1789683.A0A1X7R718"/>
<keyword evidence="4 7" id="KW-0833">Ubl conjugation pathway</keyword>
<evidence type="ECO:0000313" key="11">
    <source>
        <dbReference type="Proteomes" id="UP000196158"/>
    </source>
</evidence>
<reference evidence="10 11" key="1">
    <citation type="submission" date="2017-04" db="EMBL/GenBank/DDBJ databases">
        <authorList>
            <person name="Afonso C.L."/>
            <person name="Miller P.J."/>
            <person name="Scott M.A."/>
            <person name="Spackman E."/>
            <person name="Goraichik I."/>
            <person name="Dimitrov K.M."/>
            <person name="Suarez D.L."/>
            <person name="Swayne D.E."/>
        </authorList>
    </citation>
    <scope>NUCLEOTIDE SEQUENCE [LARGE SCALE GENOMIC DNA]</scope>
</reference>
<dbReference type="PANTHER" id="PTHR10589:SF17">
    <property type="entry name" value="UBIQUITIN CARBOXYL-TERMINAL HYDROLASE"/>
    <property type="match status" value="1"/>
</dbReference>
<dbReference type="EC" id="3.4.19.12" evidence="8"/>
<dbReference type="PRINTS" id="PR00707">
    <property type="entry name" value="UBCTHYDRLASE"/>
</dbReference>
<evidence type="ECO:0000256" key="1">
    <source>
        <dbReference type="ARBA" id="ARBA00000707"/>
    </source>
</evidence>
<dbReference type="AlphaFoldDB" id="A0A1X7R718"/>
<evidence type="ECO:0000256" key="4">
    <source>
        <dbReference type="ARBA" id="ARBA00022786"/>
    </source>
</evidence>
<dbReference type="PROSITE" id="PS52048">
    <property type="entry name" value="UCH_DOMAIN"/>
    <property type="match status" value="1"/>
</dbReference>
<dbReference type="EMBL" id="FXLY01000007">
    <property type="protein sequence ID" value="SMN21036.1"/>
    <property type="molecule type" value="Genomic_DNA"/>
</dbReference>
<feature type="active site" description="Nucleophile" evidence="7">
    <location>
        <position position="96"/>
    </location>
</feature>
<dbReference type="Proteomes" id="UP000196158">
    <property type="component" value="Unassembled WGS sequence"/>
</dbReference>
<dbReference type="InterPro" id="IPR036959">
    <property type="entry name" value="Peptidase_C12_UCH_sf"/>
</dbReference>
<dbReference type="PANTHER" id="PTHR10589">
    <property type="entry name" value="UBIQUITIN CARBOXYL-TERMINAL HYDROLASE"/>
    <property type="match status" value="1"/>
</dbReference>
<organism evidence="10 11">
    <name type="scientific">Maudiozyma saulgeensis</name>
    <dbReference type="NCBI Taxonomy" id="1789683"/>
    <lineage>
        <taxon>Eukaryota</taxon>
        <taxon>Fungi</taxon>
        <taxon>Dikarya</taxon>
        <taxon>Ascomycota</taxon>
        <taxon>Saccharomycotina</taxon>
        <taxon>Saccharomycetes</taxon>
        <taxon>Saccharomycetales</taxon>
        <taxon>Saccharomycetaceae</taxon>
        <taxon>Maudiozyma</taxon>
    </lineage>
</organism>
<feature type="site" description="Transition state stabilizer" evidence="7">
    <location>
        <position position="90"/>
    </location>
</feature>
<evidence type="ECO:0000313" key="10">
    <source>
        <dbReference type="EMBL" id="SMN21036.1"/>
    </source>
</evidence>
<evidence type="ECO:0000256" key="7">
    <source>
        <dbReference type="PROSITE-ProRule" id="PRU01393"/>
    </source>
</evidence>
<dbReference type="InterPro" id="IPR038765">
    <property type="entry name" value="Papain-like_cys_pep_sf"/>
</dbReference>
<dbReference type="InterPro" id="IPR001578">
    <property type="entry name" value="Peptidase_C12_UCH"/>
</dbReference>
<feature type="active site" description="Proton donor" evidence="7">
    <location>
        <position position="167"/>
    </location>
</feature>
<sequence length="244" mass="27724">MNQENTAVIPLESDPTVFTQFAKSLGLAPGFKFIDIYSIDDENLIAFLERPIIAIILLFPVQKNVSAEVTTKQSSNLPIRDTSKPIWLKQTFKNACGLYALLHTLTNNPNLLTSDSILLKYCQQNNNDMNGKLSQFIIDFTNENKQQFEQGSGSSENPDPEAVIDLHFITFVSKDQKLWELDGRAKNESPFYLGEVQNIDKDSQYVDLIEQPSIRERILSYMNNVENENDKLNFSLIGFAQSFD</sequence>